<keyword evidence="3" id="KW-1185">Reference proteome</keyword>
<dbReference type="AlphaFoldDB" id="A0A9J6D035"/>
<name>A0A9J6D035_RHIMP</name>
<accession>A0A9J6D035</accession>
<dbReference type="PANTHER" id="PTHR47331">
    <property type="entry name" value="PHD-TYPE DOMAIN-CONTAINING PROTEIN"/>
    <property type="match status" value="1"/>
</dbReference>
<evidence type="ECO:0000313" key="2">
    <source>
        <dbReference type="EMBL" id="KAH7964322.1"/>
    </source>
</evidence>
<sequence length="134" mass="15494">MDALKRCLERSSLSYEELLTELAEVEAIVNLHPRTELCEYAEDAVALTPWHFSTGKRVVELPASTSGSLPSYTAHELRRRVRYRDKLLHQLWTRWKKEYLLNLRFANHCQPSSSSQLHVGDLVVVRHDNVPALQ</sequence>
<gene>
    <name evidence="2" type="ORF">HPB51_027439</name>
</gene>
<dbReference type="InterPro" id="IPR040676">
    <property type="entry name" value="DUF5641"/>
</dbReference>
<evidence type="ECO:0000313" key="3">
    <source>
        <dbReference type="Proteomes" id="UP000821866"/>
    </source>
</evidence>
<reference evidence="2" key="1">
    <citation type="journal article" date="2020" name="Cell">
        <title>Large-Scale Comparative Analyses of Tick Genomes Elucidate Their Genetic Diversity and Vector Capacities.</title>
        <authorList>
            <consortium name="Tick Genome and Microbiome Consortium (TIGMIC)"/>
            <person name="Jia N."/>
            <person name="Wang J."/>
            <person name="Shi W."/>
            <person name="Du L."/>
            <person name="Sun Y."/>
            <person name="Zhan W."/>
            <person name="Jiang J.F."/>
            <person name="Wang Q."/>
            <person name="Zhang B."/>
            <person name="Ji P."/>
            <person name="Bell-Sakyi L."/>
            <person name="Cui X.M."/>
            <person name="Yuan T.T."/>
            <person name="Jiang B.G."/>
            <person name="Yang W.F."/>
            <person name="Lam T.T."/>
            <person name="Chang Q.C."/>
            <person name="Ding S.J."/>
            <person name="Wang X.J."/>
            <person name="Zhu J.G."/>
            <person name="Ruan X.D."/>
            <person name="Zhao L."/>
            <person name="Wei J.T."/>
            <person name="Ye R.Z."/>
            <person name="Que T.C."/>
            <person name="Du C.H."/>
            <person name="Zhou Y.H."/>
            <person name="Cheng J.X."/>
            <person name="Dai P.F."/>
            <person name="Guo W.B."/>
            <person name="Han X.H."/>
            <person name="Huang E.J."/>
            <person name="Li L.F."/>
            <person name="Wei W."/>
            <person name="Gao Y.C."/>
            <person name="Liu J.Z."/>
            <person name="Shao H.Z."/>
            <person name="Wang X."/>
            <person name="Wang C.C."/>
            <person name="Yang T.C."/>
            <person name="Huo Q.B."/>
            <person name="Li W."/>
            <person name="Chen H.Y."/>
            <person name="Chen S.E."/>
            <person name="Zhou L.G."/>
            <person name="Ni X.B."/>
            <person name="Tian J.H."/>
            <person name="Sheng Y."/>
            <person name="Liu T."/>
            <person name="Pan Y.S."/>
            <person name="Xia L.Y."/>
            <person name="Li J."/>
            <person name="Zhao F."/>
            <person name="Cao W.C."/>
        </authorList>
    </citation>
    <scope>NUCLEOTIDE SEQUENCE</scope>
    <source>
        <strain evidence="2">Rmic-2018</strain>
    </source>
</reference>
<dbReference type="PANTHER" id="PTHR47331:SF1">
    <property type="entry name" value="GAG-LIKE PROTEIN"/>
    <property type="match status" value="1"/>
</dbReference>
<proteinExistence type="predicted"/>
<organism evidence="2 3">
    <name type="scientific">Rhipicephalus microplus</name>
    <name type="common">Cattle tick</name>
    <name type="synonym">Boophilus microplus</name>
    <dbReference type="NCBI Taxonomy" id="6941"/>
    <lineage>
        <taxon>Eukaryota</taxon>
        <taxon>Metazoa</taxon>
        <taxon>Ecdysozoa</taxon>
        <taxon>Arthropoda</taxon>
        <taxon>Chelicerata</taxon>
        <taxon>Arachnida</taxon>
        <taxon>Acari</taxon>
        <taxon>Parasitiformes</taxon>
        <taxon>Ixodida</taxon>
        <taxon>Ixodoidea</taxon>
        <taxon>Ixodidae</taxon>
        <taxon>Rhipicephalinae</taxon>
        <taxon>Rhipicephalus</taxon>
        <taxon>Boophilus</taxon>
    </lineage>
</organism>
<comment type="caution">
    <text evidence="2">The sequence shown here is derived from an EMBL/GenBank/DDBJ whole genome shotgun (WGS) entry which is preliminary data.</text>
</comment>
<reference evidence="2" key="2">
    <citation type="submission" date="2021-09" db="EMBL/GenBank/DDBJ databases">
        <authorList>
            <person name="Jia N."/>
            <person name="Wang J."/>
            <person name="Shi W."/>
            <person name="Du L."/>
            <person name="Sun Y."/>
            <person name="Zhan W."/>
            <person name="Jiang J."/>
            <person name="Wang Q."/>
            <person name="Zhang B."/>
            <person name="Ji P."/>
            <person name="Sakyi L.B."/>
            <person name="Cui X."/>
            <person name="Yuan T."/>
            <person name="Jiang B."/>
            <person name="Yang W."/>
            <person name="Lam T.T.-Y."/>
            <person name="Chang Q."/>
            <person name="Ding S."/>
            <person name="Wang X."/>
            <person name="Zhu J."/>
            <person name="Ruan X."/>
            <person name="Zhao L."/>
            <person name="Wei J."/>
            <person name="Que T."/>
            <person name="Du C."/>
            <person name="Cheng J."/>
            <person name="Dai P."/>
            <person name="Han X."/>
            <person name="Huang E."/>
            <person name="Gao Y."/>
            <person name="Liu J."/>
            <person name="Shao H."/>
            <person name="Ye R."/>
            <person name="Li L."/>
            <person name="Wei W."/>
            <person name="Wang X."/>
            <person name="Wang C."/>
            <person name="Huo Q."/>
            <person name="Li W."/>
            <person name="Guo W."/>
            <person name="Chen H."/>
            <person name="Chen S."/>
            <person name="Zhou L."/>
            <person name="Zhou L."/>
            <person name="Ni X."/>
            <person name="Tian J."/>
            <person name="Zhou Y."/>
            <person name="Sheng Y."/>
            <person name="Liu T."/>
            <person name="Pan Y."/>
            <person name="Xia L."/>
            <person name="Li J."/>
            <person name="Zhao F."/>
            <person name="Cao W."/>
        </authorList>
    </citation>
    <scope>NUCLEOTIDE SEQUENCE</scope>
    <source>
        <strain evidence="2">Rmic-2018</strain>
        <tissue evidence="2">Larvae</tissue>
    </source>
</reference>
<feature type="domain" description="DUF5641" evidence="1">
    <location>
        <begin position="81"/>
        <end position="134"/>
    </location>
</feature>
<dbReference type="Pfam" id="PF18701">
    <property type="entry name" value="DUF5641"/>
    <property type="match status" value="1"/>
</dbReference>
<evidence type="ECO:0000259" key="1">
    <source>
        <dbReference type="Pfam" id="PF18701"/>
    </source>
</evidence>
<dbReference type="EMBL" id="JABSTU010004034">
    <property type="protein sequence ID" value="KAH7964322.1"/>
    <property type="molecule type" value="Genomic_DNA"/>
</dbReference>
<protein>
    <recommendedName>
        <fullName evidence="1">DUF5641 domain-containing protein</fullName>
    </recommendedName>
</protein>
<dbReference type="Proteomes" id="UP000821866">
    <property type="component" value="Unassembled WGS sequence"/>
</dbReference>